<keyword evidence="2" id="KW-0813">Transport</keyword>
<reference evidence="9 10" key="1">
    <citation type="submission" date="2019-01" db="EMBL/GenBank/DDBJ databases">
        <title>Draft genome sequences of the type strains of six Macrococcus species.</title>
        <authorList>
            <person name="Mazhar S."/>
            <person name="Altermann E."/>
            <person name="Hill C."/>
            <person name="Mcauliffe O."/>
        </authorList>
    </citation>
    <scope>NUCLEOTIDE SEQUENCE [LARGE SCALE GENOMIC DNA]</scope>
    <source>
        <strain evidence="9 10">CCM4815</strain>
    </source>
</reference>
<dbReference type="Proteomes" id="UP000294802">
    <property type="component" value="Unassembled WGS sequence"/>
</dbReference>
<dbReference type="RefSeq" id="WP_133443503.1">
    <property type="nucleotide sequence ID" value="NZ_SCWB01000006.1"/>
</dbReference>
<evidence type="ECO:0000256" key="7">
    <source>
        <dbReference type="SAM" id="Phobius"/>
    </source>
</evidence>
<evidence type="ECO:0000256" key="2">
    <source>
        <dbReference type="ARBA" id="ARBA00022448"/>
    </source>
</evidence>
<dbReference type="InterPro" id="IPR036259">
    <property type="entry name" value="MFS_trans_sf"/>
</dbReference>
<accession>A0A4R6BUZ4</accession>
<dbReference type="OrthoDB" id="478565at2"/>
<dbReference type="InterPro" id="IPR011701">
    <property type="entry name" value="MFS"/>
</dbReference>
<feature type="transmembrane region" description="Helical" evidence="7">
    <location>
        <begin position="198"/>
        <end position="218"/>
    </location>
</feature>
<dbReference type="PANTHER" id="PTHR23521">
    <property type="entry name" value="TRANSPORTER MFS SUPERFAMILY"/>
    <property type="match status" value="1"/>
</dbReference>
<keyword evidence="10" id="KW-1185">Reference proteome</keyword>
<protein>
    <submittedName>
        <fullName evidence="9">MFS transporter</fullName>
    </submittedName>
</protein>
<dbReference type="CDD" id="cd17477">
    <property type="entry name" value="MFS_YcaD_like"/>
    <property type="match status" value="1"/>
</dbReference>
<keyword evidence="4 7" id="KW-0812">Transmembrane</keyword>
<dbReference type="PANTHER" id="PTHR23521:SF2">
    <property type="entry name" value="TRANSPORTER MFS SUPERFAMILY"/>
    <property type="match status" value="1"/>
</dbReference>
<keyword evidence="3" id="KW-1003">Cell membrane</keyword>
<sequence length="388" mass="42454">MEQKKLITILTIIVSISGLSQGMLLPLIAYIFEQNNVPSHINGLHATSLYIGIFASSLFLEQVLRKIGYRTLIVCGGLLVFLSLVLFPVSDSMTLWFILRLIVGIGDNALHFSTQSWLTEIIPRQKLGKTMAVYGLSFSLGFMLGPVLAKLIEYNAALPFLVSAAMTLCAFLLVLTLKNSFPLSDQQTISLKSTVSNFGRVIKISWIALMFPLTFGVIESTLNSNFPVFALKNQLELDDITWILPAFSLGSILFQVPIGGLTDRYKRSHVMAGLTLLGGLAFMSADFFVTSRWSLMLIFFITGIFVGSLYSLGVSYMADITPGALLPAGNLMCGISFSIGSIAGPVIGGMTIHYSHNHFYFIFISLLILLTSLATFIYISKAPDEIAP</sequence>
<feature type="transmembrane region" description="Helical" evidence="7">
    <location>
        <begin position="7"/>
        <end position="32"/>
    </location>
</feature>
<feature type="transmembrane region" description="Helical" evidence="7">
    <location>
        <begin position="324"/>
        <end position="347"/>
    </location>
</feature>
<keyword evidence="5 7" id="KW-1133">Transmembrane helix</keyword>
<feature type="domain" description="Major facilitator superfamily (MFS) profile" evidence="8">
    <location>
        <begin position="6"/>
        <end position="383"/>
    </location>
</feature>
<dbReference type="GO" id="GO:0022857">
    <property type="term" value="F:transmembrane transporter activity"/>
    <property type="evidence" value="ECO:0007669"/>
    <property type="project" value="InterPro"/>
</dbReference>
<evidence type="ECO:0000313" key="10">
    <source>
        <dbReference type="Proteomes" id="UP000294802"/>
    </source>
</evidence>
<evidence type="ECO:0000256" key="5">
    <source>
        <dbReference type="ARBA" id="ARBA00022989"/>
    </source>
</evidence>
<dbReference type="SUPFAM" id="SSF103473">
    <property type="entry name" value="MFS general substrate transporter"/>
    <property type="match status" value="1"/>
</dbReference>
<feature type="transmembrane region" description="Helical" evidence="7">
    <location>
        <begin position="295"/>
        <end position="312"/>
    </location>
</feature>
<evidence type="ECO:0000256" key="4">
    <source>
        <dbReference type="ARBA" id="ARBA00022692"/>
    </source>
</evidence>
<proteinExistence type="predicted"/>
<comment type="subcellular location">
    <subcellularLocation>
        <location evidence="1">Cell membrane</location>
        <topology evidence="1">Multi-pass membrane protein</topology>
    </subcellularLocation>
</comment>
<feature type="transmembrane region" description="Helical" evidence="7">
    <location>
        <begin position="93"/>
        <end position="110"/>
    </location>
</feature>
<dbReference type="Gene3D" id="1.20.1250.20">
    <property type="entry name" value="MFS general substrate transporter like domains"/>
    <property type="match status" value="2"/>
</dbReference>
<feature type="transmembrane region" description="Helical" evidence="7">
    <location>
        <begin position="131"/>
        <end position="152"/>
    </location>
</feature>
<feature type="transmembrane region" description="Helical" evidence="7">
    <location>
        <begin position="359"/>
        <end position="379"/>
    </location>
</feature>
<keyword evidence="6 7" id="KW-0472">Membrane</keyword>
<evidence type="ECO:0000256" key="3">
    <source>
        <dbReference type="ARBA" id="ARBA00022475"/>
    </source>
</evidence>
<dbReference type="InterPro" id="IPR020846">
    <property type="entry name" value="MFS_dom"/>
</dbReference>
<organism evidence="9 10">
    <name type="scientific">Macrococcus lamae</name>
    <dbReference type="NCBI Taxonomy" id="198484"/>
    <lineage>
        <taxon>Bacteria</taxon>
        <taxon>Bacillati</taxon>
        <taxon>Bacillota</taxon>
        <taxon>Bacilli</taxon>
        <taxon>Bacillales</taxon>
        <taxon>Staphylococcaceae</taxon>
        <taxon>Macrococcus</taxon>
    </lineage>
</organism>
<name>A0A4R6BUZ4_9STAP</name>
<feature type="transmembrane region" description="Helical" evidence="7">
    <location>
        <begin position="270"/>
        <end position="289"/>
    </location>
</feature>
<evidence type="ECO:0000256" key="1">
    <source>
        <dbReference type="ARBA" id="ARBA00004651"/>
    </source>
</evidence>
<feature type="transmembrane region" description="Helical" evidence="7">
    <location>
        <begin position="67"/>
        <end position="87"/>
    </location>
</feature>
<gene>
    <name evidence="9" type="ORF">ERX29_04500</name>
</gene>
<dbReference type="AlphaFoldDB" id="A0A4R6BUZ4"/>
<evidence type="ECO:0000259" key="8">
    <source>
        <dbReference type="PROSITE" id="PS50850"/>
    </source>
</evidence>
<evidence type="ECO:0000313" key="9">
    <source>
        <dbReference type="EMBL" id="TDM12081.1"/>
    </source>
</evidence>
<feature type="transmembrane region" description="Helical" evidence="7">
    <location>
        <begin position="44"/>
        <end position="60"/>
    </location>
</feature>
<dbReference type="PROSITE" id="PS50850">
    <property type="entry name" value="MFS"/>
    <property type="match status" value="1"/>
</dbReference>
<dbReference type="EMBL" id="SCWB01000006">
    <property type="protein sequence ID" value="TDM12081.1"/>
    <property type="molecule type" value="Genomic_DNA"/>
</dbReference>
<dbReference type="Pfam" id="PF07690">
    <property type="entry name" value="MFS_1"/>
    <property type="match status" value="1"/>
</dbReference>
<comment type="caution">
    <text evidence="9">The sequence shown here is derived from an EMBL/GenBank/DDBJ whole genome shotgun (WGS) entry which is preliminary data.</text>
</comment>
<evidence type="ECO:0000256" key="6">
    <source>
        <dbReference type="ARBA" id="ARBA00023136"/>
    </source>
</evidence>
<feature type="transmembrane region" description="Helical" evidence="7">
    <location>
        <begin position="158"/>
        <end position="177"/>
    </location>
</feature>
<feature type="transmembrane region" description="Helical" evidence="7">
    <location>
        <begin position="240"/>
        <end position="258"/>
    </location>
</feature>
<dbReference type="GO" id="GO:0005886">
    <property type="term" value="C:plasma membrane"/>
    <property type="evidence" value="ECO:0007669"/>
    <property type="project" value="UniProtKB-SubCell"/>
</dbReference>
<dbReference type="InterPro" id="IPR047200">
    <property type="entry name" value="MFS_YcaD-like"/>
</dbReference>